<feature type="domain" description="FecR protein" evidence="1">
    <location>
        <begin position="189"/>
        <end position="280"/>
    </location>
</feature>
<reference evidence="3 4" key="1">
    <citation type="journal article" date="2020" name="Arch. Microbiol.">
        <title>Bradyrhizobium uaiense sp. nov., a new highly efficient cowpea symbiont.</title>
        <authorList>
            <person name="Cabral Michel D."/>
            <person name="Azarias Guimaraes A."/>
            <person name="Martins da Costa E."/>
            <person name="Soares de Carvalho T."/>
            <person name="Balsanelli E."/>
            <person name="Willems A."/>
            <person name="Maltempi de Souza E."/>
            <person name="de Souza Moreira F.M."/>
        </authorList>
    </citation>
    <scope>NUCLEOTIDE SEQUENCE [LARGE SCALE GENOMIC DNA]</scope>
    <source>
        <strain evidence="3 4">UFLA 03-164</strain>
    </source>
</reference>
<dbReference type="InterPro" id="IPR006860">
    <property type="entry name" value="FecR"/>
</dbReference>
<keyword evidence="4" id="KW-1185">Reference proteome</keyword>
<feature type="domain" description="FecR N-terminal" evidence="2">
    <location>
        <begin position="80"/>
        <end position="121"/>
    </location>
</feature>
<dbReference type="InterPro" id="IPR012373">
    <property type="entry name" value="Ferrdict_sens_TM"/>
</dbReference>
<gene>
    <name evidence="3" type="ORF">FNJ47_27015</name>
</gene>
<accession>A0A6P1BP84</accession>
<dbReference type="InterPro" id="IPR032623">
    <property type="entry name" value="FecR_N"/>
</dbReference>
<dbReference type="Gene3D" id="3.55.50.30">
    <property type="match status" value="1"/>
</dbReference>
<dbReference type="EMBL" id="VKHP01000127">
    <property type="protein sequence ID" value="NEU99381.1"/>
    <property type="molecule type" value="Genomic_DNA"/>
</dbReference>
<organism evidence="3 4">
    <name type="scientific">Bradyrhizobium uaiense</name>
    <dbReference type="NCBI Taxonomy" id="2594946"/>
    <lineage>
        <taxon>Bacteria</taxon>
        <taxon>Pseudomonadati</taxon>
        <taxon>Pseudomonadota</taxon>
        <taxon>Alphaproteobacteria</taxon>
        <taxon>Hyphomicrobiales</taxon>
        <taxon>Nitrobacteraceae</taxon>
        <taxon>Bradyrhizobium</taxon>
    </lineage>
</organism>
<comment type="caution">
    <text evidence="3">The sequence shown here is derived from an EMBL/GenBank/DDBJ whole genome shotgun (WGS) entry which is preliminary data.</text>
</comment>
<evidence type="ECO:0000259" key="1">
    <source>
        <dbReference type="Pfam" id="PF04773"/>
    </source>
</evidence>
<dbReference type="Pfam" id="PF16220">
    <property type="entry name" value="DUF4880"/>
    <property type="match status" value="1"/>
</dbReference>
<dbReference type="PANTHER" id="PTHR30273">
    <property type="entry name" value="PERIPLASMIC SIGNAL SENSOR AND SIGMA FACTOR ACTIVATOR FECR-RELATED"/>
    <property type="match status" value="1"/>
</dbReference>
<name>A0A6P1BP84_9BRAD</name>
<proteinExistence type="predicted"/>
<sequence length="392" mass="42730">MRSPRCAPARDAAQAAIAGCFCLRCAQRPIAVPCCRRNRLYCDLRYVLDAIRRLRFGGQRDEQSVVTEPTRTSGPDPLLDEALDWVVRLKAGSPTRADVDALQRWRAQSPDHEEAFRTAASLLRTASAAAKELAEEKAAAASVVALPSRPSRALTRRIVLGGAIAAAAGYMMIRPPLEMWPSIDELSADYRTGKGEQRKVMLAPDISVELNTQTSLALRPTPNETRIELISGEASVVARRSSPTPLVMLARDGRISALQADFNARCIDGVVSVTCLDGIVTVEQDGRSVQLRKAEQVTYSRAGLQASLPVDAKQVAAWQTGLLIFRDRPLASVVDEVNRYRTGKIIITNAELKLRLVNGTFQVDKLDNFVAQVEQLFGARITSLPGGVVLMS</sequence>
<evidence type="ECO:0000259" key="2">
    <source>
        <dbReference type="Pfam" id="PF16220"/>
    </source>
</evidence>
<protein>
    <submittedName>
        <fullName evidence="3">DUF4880 domain-containing protein</fullName>
    </submittedName>
</protein>
<evidence type="ECO:0000313" key="4">
    <source>
        <dbReference type="Proteomes" id="UP000468531"/>
    </source>
</evidence>
<evidence type="ECO:0000313" key="3">
    <source>
        <dbReference type="EMBL" id="NEU99381.1"/>
    </source>
</evidence>
<dbReference type="PANTHER" id="PTHR30273:SF2">
    <property type="entry name" value="PROTEIN FECR"/>
    <property type="match status" value="1"/>
</dbReference>
<dbReference type="GO" id="GO:0016989">
    <property type="term" value="F:sigma factor antagonist activity"/>
    <property type="evidence" value="ECO:0007669"/>
    <property type="project" value="TreeGrafter"/>
</dbReference>
<dbReference type="Proteomes" id="UP000468531">
    <property type="component" value="Unassembled WGS sequence"/>
</dbReference>
<dbReference type="Pfam" id="PF04773">
    <property type="entry name" value="FecR"/>
    <property type="match status" value="1"/>
</dbReference>
<dbReference type="AlphaFoldDB" id="A0A6P1BP84"/>
<dbReference type="Gene3D" id="2.60.120.1440">
    <property type="match status" value="1"/>
</dbReference>